<evidence type="ECO:0000313" key="11">
    <source>
        <dbReference type="Proteomes" id="UP001158986"/>
    </source>
</evidence>
<evidence type="ECO:0000256" key="2">
    <source>
        <dbReference type="ARBA" id="ARBA00022692"/>
    </source>
</evidence>
<dbReference type="Proteomes" id="UP001158986">
    <property type="component" value="Unassembled WGS sequence"/>
</dbReference>
<keyword evidence="6 7" id="KW-0472">Membrane</keyword>
<evidence type="ECO:0000256" key="5">
    <source>
        <dbReference type="ARBA" id="ARBA00023098"/>
    </source>
</evidence>
<accession>A0AAU9L777</accession>
<dbReference type="EMBL" id="CAKKTJ010000324">
    <property type="protein sequence ID" value="CAH0480570.1"/>
    <property type="molecule type" value="Genomic_DNA"/>
</dbReference>
<dbReference type="InterPro" id="IPR009617">
    <property type="entry name" value="Seipin"/>
</dbReference>
<evidence type="ECO:0000256" key="4">
    <source>
        <dbReference type="ARBA" id="ARBA00022989"/>
    </source>
</evidence>
<proteinExistence type="predicted"/>
<feature type="chain" id="PRO_5043684164" description="Seipin" evidence="8">
    <location>
        <begin position="20"/>
        <end position="401"/>
    </location>
</feature>
<evidence type="ECO:0000313" key="10">
    <source>
        <dbReference type="EMBL" id="CAH0522109.1"/>
    </source>
</evidence>
<keyword evidence="4 7" id="KW-1133">Transmembrane helix</keyword>
<comment type="subcellular location">
    <subcellularLocation>
        <location evidence="1">Endoplasmic reticulum membrane</location>
        <topology evidence="1">Multi-pass membrane protein</topology>
    </subcellularLocation>
</comment>
<dbReference type="PANTHER" id="PTHR21212">
    <property type="entry name" value="BERNARDINELLI-SEIP CONGENITAL LIPODYSTROPHY 2 HOMOLOG BSCL2 PROTEIN"/>
    <property type="match status" value="1"/>
</dbReference>
<reference evidence="9 11" key="1">
    <citation type="submission" date="2021-11" db="EMBL/GenBank/DDBJ databases">
        <authorList>
            <person name="Islam A."/>
            <person name="Islam S."/>
            <person name="Flora M.S."/>
            <person name="Rahman M."/>
            <person name="Ziaur R.M."/>
            <person name="Epstein J.H."/>
            <person name="Hassan M."/>
            <person name="Klassen M."/>
            <person name="Woodard K."/>
            <person name="Webb A."/>
            <person name="Webby R.J."/>
            <person name="El Zowalaty M.E."/>
        </authorList>
    </citation>
    <scope>NUCLEOTIDE SEQUENCE</scope>
    <source>
        <strain evidence="10">Pbs1</strain>
        <strain evidence="9">Pbs3</strain>
    </source>
</reference>
<evidence type="ECO:0008006" key="13">
    <source>
        <dbReference type="Google" id="ProtNLM"/>
    </source>
</evidence>
<sequence>MTSWIPWTLLLAFLPSSATELLKDKVERQRIREELTRLVTDYSKLLLLWAFRAAQVFTGISFLVVIASMLYALLYYLVIPSRFHEQDIFFNYGSRHGAITQPPYGHFMPRASLDLQDPVHQWQSMVLASKQVTSPVLVPGVKYDIIVELTVPESRANAEIGVFMVYTSLWEDKNKRELASSARPTTIHDMPLPVRWIRLGFWLVPYALGFTEPVQTLRVTAVNGYLENIEYPLTRIDIELNTPQLQVYSAKLTVIAQLTGLRYLMYHWAVPTAILFILNIVFLETLVLVILYAVYVLPRLEEEADADIAVLEAAATDAREKAKTIFDTGSSLDAAATNVHEKAQTTFDAGSSLDAETAPYVKSEVLIAKGSCTTTSMEESSAVLDQISEYAKEEVMQDEDL</sequence>
<evidence type="ECO:0000313" key="9">
    <source>
        <dbReference type="EMBL" id="CAH0480570.1"/>
    </source>
</evidence>
<dbReference type="PANTHER" id="PTHR21212:SF0">
    <property type="entry name" value="SEIPIN"/>
    <property type="match status" value="1"/>
</dbReference>
<evidence type="ECO:0000256" key="6">
    <source>
        <dbReference type="ARBA" id="ARBA00023136"/>
    </source>
</evidence>
<protein>
    <recommendedName>
        <fullName evidence="13">Seipin</fullName>
    </recommendedName>
</protein>
<dbReference type="Proteomes" id="UP001160483">
    <property type="component" value="Unassembled WGS sequence"/>
</dbReference>
<keyword evidence="8" id="KW-0732">Signal</keyword>
<gene>
    <name evidence="10" type="ORF">PBS001_LOCUS8546</name>
    <name evidence="9" type="ORF">PBS003_LOCUS7189</name>
</gene>
<comment type="caution">
    <text evidence="9">The sequence shown here is derived from an EMBL/GenBank/DDBJ whole genome shotgun (WGS) entry which is preliminary data.</text>
</comment>
<evidence type="ECO:0000256" key="1">
    <source>
        <dbReference type="ARBA" id="ARBA00004477"/>
    </source>
</evidence>
<dbReference type="CDD" id="cd23995">
    <property type="entry name" value="Seipin_BSCL2_like"/>
    <property type="match status" value="1"/>
</dbReference>
<dbReference type="AlphaFoldDB" id="A0AAU9L777"/>
<evidence type="ECO:0000256" key="7">
    <source>
        <dbReference type="SAM" id="Phobius"/>
    </source>
</evidence>
<dbReference type="GO" id="GO:0006629">
    <property type="term" value="P:lipid metabolic process"/>
    <property type="evidence" value="ECO:0007669"/>
    <property type="project" value="UniProtKB-KW"/>
</dbReference>
<dbReference type="EMBL" id="CAKLCB010000387">
    <property type="protein sequence ID" value="CAH0522109.1"/>
    <property type="molecule type" value="Genomic_DNA"/>
</dbReference>
<keyword evidence="2 7" id="KW-0812">Transmembrane</keyword>
<name>A0AAU9L777_9STRA</name>
<dbReference type="GO" id="GO:0005789">
    <property type="term" value="C:endoplasmic reticulum membrane"/>
    <property type="evidence" value="ECO:0007669"/>
    <property type="project" value="UniProtKB-SubCell"/>
</dbReference>
<keyword evidence="3" id="KW-0256">Endoplasmic reticulum</keyword>
<evidence type="ECO:0000313" key="12">
    <source>
        <dbReference type="Proteomes" id="UP001160483"/>
    </source>
</evidence>
<feature type="signal peptide" evidence="8">
    <location>
        <begin position="1"/>
        <end position="19"/>
    </location>
</feature>
<organism evidence="9 12">
    <name type="scientific">Peronospora belbahrii</name>
    <dbReference type="NCBI Taxonomy" id="622444"/>
    <lineage>
        <taxon>Eukaryota</taxon>
        <taxon>Sar</taxon>
        <taxon>Stramenopiles</taxon>
        <taxon>Oomycota</taxon>
        <taxon>Peronosporomycetes</taxon>
        <taxon>Peronosporales</taxon>
        <taxon>Peronosporaceae</taxon>
        <taxon>Peronospora</taxon>
    </lineage>
</organism>
<evidence type="ECO:0000256" key="8">
    <source>
        <dbReference type="SAM" id="SignalP"/>
    </source>
</evidence>
<evidence type="ECO:0000256" key="3">
    <source>
        <dbReference type="ARBA" id="ARBA00022824"/>
    </source>
</evidence>
<feature type="transmembrane region" description="Helical" evidence="7">
    <location>
        <begin position="268"/>
        <end position="295"/>
    </location>
</feature>
<dbReference type="GO" id="GO:0140042">
    <property type="term" value="P:lipid droplet formation"/>
    <property type="evidence" value="ECO:0007669"/>
    <property type="project" value="UniProtKB-ARBA"/>
</dbReference>
<keyword evidence="5" id="KW-0443">Lipid metabolism</keyword>
<feature type="transmembrane region" description="Helical" evidence="7">
    <location>
        <begin position="56"/>
        <end position="78"/>
    </location>
</feature>
<dbReference type="Pfam" id="PF06775">
    <property type="entry name" value="Seipin"/>
    <property type="match status" value="1"/>
</dbReference>
<keyword evidence="11" id="KW-1185">Reference proteome</keyword>